<dbReference type="EMBL" id="JBIUZV010000004">
    <property type="protein sequence ID" value="MFJ3046267.1"/>
    <property type="molecule type" value="Genomic_DNA"/>
</dbReference>
<comment type="caution">
    <text evidence="3">The sequence shown here is derived from an EMBL/GenBank/DDBJ whole genome shotgun (WGS) entry which is preliminary data.</text>
</comment>
<dbReference type="Pfam" id="PF05235">
    <property type="entry name" value="CHAD"/>
    <property type="match status" value="1"/>
</dbReference>
<organism evidence="3 4">
    <name type="scientific">Herbaspirillum chlorophenolicum</name>
    <dbReference type="NCBI Taxonomy" id="211589"/>
    <lineage>
        <taxon>Bacteria</taxon>
        <taxon>Pseudomonadati</taxon>
        <taxon>Pseudomonadota</taxon>
        <taxon>Betaproteobacteria</taxon>
        <taxon>Burkholderiales</taxon>
        <taxon>Oxalobacteraceae</taxon>
        <taxon>Herbaspirillum</taxon>
    </lineage>
</organism>
<dbReference type="InterPro" id="IPR039013">
    <property type="entry name" value="YgiF"/>
</dbReference>
<dbReference type="PANTHER" id="PTHR39569">
    <property type="entry name" value="INORGANIC TRIPHOSPHATASE"/>
    <property type="match status" value="1"/>
</dbReference>
<dbReference type="InterPro" id="IPR033469">
    <property type="entry name" value="CYTH-like_dom_sf"/>
</dbReference>
<dbReference type="PROSITE" id="PS51708">
    <property type="entry name" value="CHAD"/>
    <property type="match status" value="1"/>
</dbReference>
<evidence type="ECO:0000259" key="1">
    <source>
        <dbReference type="PROSITE" id="PS51707"/>
    </source>
</evidence>
<dbReference type="PROSITE" id="PS51707">
    <property type="entry name" value="CYTH"/>
    <property type="match status" value="1"/>
</dbReference>
<dbReference type="Pfam" id="PF01928">
    <property type="entry name" value="CYTH"/>
    <property type="match status" value="1"/>
</dbReference>
<evidence type="ECO:0000313" key="4">
    <source>
        <dbReference type="Proteomes" id="UP001617427"/>
    </source>
</evidence>
<sequence length="514" mass="57232">METELKLLLAPGHVKALIKHPLLARHASAAPRTKDQTGVYFDTPGNDLRRNDAGLRVRRTGDEYIQTLKAGGGVQGGLHQRNEWESQVAGEQPDLAALREMVPANAKWARKVLTPGVAEQIRPIFATRIKRMLWDLALPDGAEVEFVLDRGTVEHGDLKTKVCEIELELKSGNPLALFDFALALMQDIPLRIGIQSKAQRGYTLYHRAAGSAPASSAARAAALALSKKMSVEQAFITIVGNCVEQIQANDIADGDTQDVERLHQMRVGLRRLRSAFTLFREVIALPDGLADEFEWLSTHIGAARDWDVLAGATLASVPSGQADATSLDAVRDAAYRQARTMHKAAVQVVASPRYTALALHLSRWMLAAQWRETMTVEQLAALAQPLSRFAREMLRHDEKRMKKRGSKMEDDPRSRHRARIAAKKMRYDTEFFQALYREKNSKPYLKALSRLQDQLGLLNDITVANNLLDELQAKHPALASGIGYARGFLAAQVGDGEEKIRRLWKKWKAQQLPQ</sequence>
<evidence type="ECO:0000313" key="3">
    <source>
        <dbReference type="EMBL" id="MFJ3046267.1"/>
    </source>
</evidence>
<dbReference type="PANTHER" id="PTHR39569:SF1">
    <property type="entry name" value="INORGANIC TRIPHOSPHATASE"/>
    <property type="match status" value="1"/>
</dbReference>
<dbReference type="CDD" id="cd07756">
    <property type="entry name" value="CYTH-like_Pase_CHAD"/>
    <property type="match status" value="1"/>
</dbReference>
<dbReference type="InterPro" id="IPR007899">
    <property type="entry name" value="CHAD_dom"/>
</dbReference>
<accession>A0ABW8EYV8</accession>
<keyword evidence="4" id="KW-1185">Reference proteome</keyword>
<dbReference type="Gene3D" id="1.40.20.10">
    <property type="entry name" value="CHAD domain"/>
    <property type="match status" value="1"/>
</dbReference>
<gene>
    <name evidence="3" type="ORF">ACIPEN_10570</name>
</gene>
<name>A0ABW8EYV8_9BURK</name>
<dbReference type="Proteomes" id="UP001617427">
    <property type="component" value="Unassembled WGS sequence"/>
</dbReference>
<dbReference type="SMART" id="SM01118">
    <property type="entry name" value="CYTH"/>
    <property type="match status" value="1"/>
</dbReference>
<reference evidence="3 4" key="1">
    <citation type="submission" date="2024-10" db="EMBL/GenBank/DDBJ databases">
        <title>The Natural Products Discovery Center: Release of the First 8490 Sequenced Strains for Exploring Actinobacteria Biosynthetic Diversity.</title>
        <authorList>
            <person name="Kalkreuter E."/>
            <person name="Kautsar S.A."/>
            <person name="Yang D."/>
            <person name="Bader C.D."/>
            <person name="Teijaro C.N."/>
            <person name="Fluegel L."/>
            <person name="Davis C.M."/>
            <person name="Simpson J.R."/>
            <person name="Lauterbach L."/>
            <person name="Steele A.D."/>
            <person name="Gui C."/>
            <person name="Meng S."/>
            <person name="Li G."/>
            <person name="Viehrig K."/>
            <person name="Ye F."/>
            <person name="Su P."/>
            <person name="Kiefer A.F."/>
            <person name="Nichols A."/>
            <person name="Cepeda A.J."/>
            <person name="Yan W."/>
            <person name="Fan B."/>
            <person name="Jiang Y."/>
            <person name="Adhikari A."/>
            <person name="Zheng C.-J."/>
            <person name="Schuster L."/>
            <person name="Cowan T.M."/>
            <person name="Smanski M.J."/>
            <person name="Chevrette M.G."/>
            <person name="De Carvalho L.P.S."/>
            <person name="Shen B."/>
        </authorList>
    </citation>
    <scope>NUCLEOTIDE SEQUENCE [LARGE SCALE GENOMIC DNA]</scope>
    <source>
        <strain evidence="3 4">NPDC087045</strain>
    </source>
</reference>
<feature type="domain" description="CHAD" evidence="2">
    <location>
        <begin position="228"/>
        <end position="514"/>
    </location>
</feature>
<dbReference type="InterPro" id="IPR023577">
    <property type="entry name" value="CYTH_domain"/>
</dbReference>
<protein>
    <submittedName>
        <fullName evidence="3">CHAD domain-containing protein</fullName>
    </submittedName>
</protein>
<evidence type="ECO:0000259" key="2">
    <source>
        <dbReference type="PROSITE" id="PS51708"/>
    </source>
</evidence>
<dbReference type="SMART" id="SM00880">
    <property type="entry name" value="CHAD"/>
    <property type="match status" value="1"/>
</dbReference>
<dbReference type="RefSeq" id="WP_402700261.1">
    <property type="nucleotide sequence ID" value="NZ_JBIUZV010000004.1"/>
</dbReference>
<feature type="domain" description="CYTH" evidence="1">
    <location>
        <begin position="1"/>
        <end position="208"/>
    </location>
</feature>
<dbReference type="SUPFAM" id="SSF55154">
    <property type="entry name" value="CYTH-like phosphatases"/>
    <property type="match status" value="1"/>
</dbReference>
<dbReference type="InterPro" id="IPR038186">
    <property type="entry name" value="CHAD_dom_sf"/>
</dbReference>
<proteinExistence type="predicted"/>
<dbReference type="Gene3D" id="2.40.320.10">
    <property type="entry name" value="Hypothetical Protein Pfu-838710-001"/>
    <property type="match status" value="1"/>
</dbReference>